<accession>A0A919E600</accession>
<dbReference type="RefSeq" id="WP_191250282.1">
    <property type="nucleotide sequence ID" value="NZ_BNCI01000001.1"/>
</dbReference>
<name>A0A919E600_9PROT</name>
<evidence type="ECO:0000256" key="5">
    <source>
        <dbReference type="HAMAP-Rule" id="MF_01080"/>
    </source>
</evidence>
<reference evidence="8" key="1">
    <citation type="journal article" date="2014" name="Int. J. Syst. Evol. Microbiol.">
        <title>Complete genome sequence of Corynebacterium casei LMG S-19264T (=DSM 44701T), isolated from a smear-ripened cheese.</title>
        <authorList>
            <consortium name="US DOE Joint Genome Institute (JGI-PGF)"/>
            <person name="Walter F."/>
            <person name="Albersmeier A."/>
            <person name="Kalinowski J."/>
            <person name="Ruckert C."/>
        </authorList>
    </citation>
    <scope>NUCLEOTIDE SEQUENCE</scope>
    <source>
        <strain evidence="8">KCTC 42590</strain>
    </source>
</reference>
<comment type="caution">
    <text evidence="8">The sequence shown here is derived from an EMBL/GenBank/DDBJ whole genome shotgun (WGS) entry which is preliminary data.</text>
</comment>
<dbReference type="Proteomes" id="UP000630923">
    <property type="component" value="Unassembled WGS sequence"/>
</dbReference>
<sequence length="300" mass="32151">MGRRRKGDKVDGWLVIDKPLHMSSSQVVGKVRRITQAQKAGHGGTLDPLASGILPVGLGEATKTMPFIVDSTKVYTFRVAWGTATDSDDCEGEVVADGGRVPEKQEIEDILPSFMGEIGQVPPAYSAIKVDGQRAYALARAGKTVELQERIVQIHNLRHVGYDRSEGWSDFEVTCGKGTYVRSLARDIALGLGTFGHVSILRRTRVGPFSEKDAISLEKLEELGHSAPAAAYILPVMTALDDIPALAISEEDAIRIKHGGSILGAADRPGTVVLTDGATPIAIAEALEDGTIKPVRVFNM</sequence>
<dbReference type="Gene3D" id="3.30.2350.10">
    <property type="entry name" value="Pseudouridine synthase"/>
    <property type="match status" value="1"/>
</dbReference>
<dbReference type="GO" id="GO:0003723">
    <property type="term" value="F:RNA binding"/>
    <property type="evidence" value="ECO:0007669"/>
    <property type="project" value="InterPro"/>
</dbReference>
<dbReference type="EMBL" id="BNCI01000001">
    <property type="protein sequence ID" value="GHF16357.1"/>
    <property type="molecule type" value="Genomic_DNA"/>
</dbReference>
<feature type="active site" description="Nucleophile" evidence="5">
    <location>
        <position position="47"/>
    </location>
</feature>
<dbReference type="AlphaFoldDB" id="A0A919E600"/>
<dbReference type="PANTHER" id="PTHR13767">
    <property type="entry name" value="TRNA-PSEUDOURIDINE SYNTHASE"/>
    <property type="match status" value="1"/>
</dbReference>
<dbReference type="GO" id="GO:1990481">
    <property type="term" value="P:mRNA pseudouridine synthesis"/>
    <property type="evidence" value="ECO:0007669"/>
    <property type="project" value="TreeGrafter"/>
</dbReference>
<dbReference type="NCBIfam" id="TIGR00431">
    <property type="entry name" value="TruB"/>
    <property type="match status" value="1"/>
</dbReference>
<gene>
    <name evidence="5 8" type="primary">truB</name>
    <name evidence="8" type="ORF">GCM10017044_08300</name>
</gene>
<comment type="function">
    <text evidence="5">Responsible for synthesis of pseudouridine from uracil-55 in the psi GC loop of transfer RNAs.</text>
</comment>
<feature type="domain" description="tRNA pseudouridylate synthase B C-terminal" evidence="7">
    <location>
        <begin position="182"/>
        <end position="240"/>
    </location>
</feature>
<dbReference type="CDD" id="cd02573">
    <property type="entry name" value="PseudoU_synth_EcTruB"/>
    <property type="match status" value="1"/>
</dbReference>
<dbReference type="EC" id="5.4.99.25" evidence="5"/>
<keyword evidence="4 5" id="KW-0413">Isomerase</keyword>
<dbReference type="SUPFAM" id="SSF55120">
    <property type="entry name" value="Pseudouridine synthase"/>
    <property type="match status" value="1"/>
</dbReference>
<evidence type="ECO:0000259" key="6">
    <source>
        <dbReference type="Pfam" id="PF01509"/>
    </source>
</evidence>
<evidence type="ECO:0000256" key="3">
    <source>
        <dbReference type="ARBA" id="ARBA00022694"/>
    </source>
</evidence>
<reference evidence="8" key="2">
    <citation type="submission" date="2020-09" db="EMBL/GenBank/DDBJ databases">
        <authorList>
            <person name="Sun Q."/>
            <person name="Kim S."/>
        </authorList>
    </citation>
    <scope>NUCLEOTIDE SEQUENCE</scope>
    <source>
        <strain evidence="8">KCTC 42590</strain>
    </source>
</reference>
<keyword evidence="3 5" id="KW-0819">tRNA processing</keyword>
<dbReference type="InterPro" id="IPR014780">
    <property type="entry name" value="tRNA_psdUridine_synth_TruB"/>
</dbReference>
<evidence type="ECO:0000313" key="8">
    <source>
        <dbReference type="EMBL" id="GHF16357.1"/>
    </source>
</evidence>
<evidence type="ECO:0000256" key="1">
    <source>
        <dbReference type="ARBA" id="ARBA00000385"/>
    </source>
</evidence>
<dbReference type="GO" id="GO:0031119">
    <property type="term" value="P:tRNA pseudouridine synthesis"/>
    <property type="evidence" value="ECO:0007669"/>
    <property type="project" value="UniProtKB-UniRule"/>
</dbReference>
<feature type="domain" description="Pseudouridine synthase II N-terminal" evidence="6">
    <location>
        <begin position="32"/>
        <end position="181"/>
    </location>
</feature>
<comment type="catalytic activity">
    <reaction evidence="1 5">
        <text>uridine(55) in tRNA = pseudouridine(55) in tRNA</text>
        <dbReference type="Rhea" id="RHEA:42532"/>
        <dbReference type="Rhea" id="RHEA-COMP:10101"/>
        <dbReference type="Rhea" id="RHEA-COMP:10102"/>
        <dbReference type="ChEBI" id="CHEBI:65314"/>
        <dbReference type="ChEBI" id="CHEBI:65315"/>
        <dbReference type="EC" id="5.4.99.25"/>
    </reaction>
</comment>
<comment type="similarity">
    <text evidence="2 5">Belongs to the pseudouridine synthase TruB family. Type 1 subfamily.</text>
</comment>
<evidence type="ECO:0000256" key="4">
    <source>
        <dbReference type="ARBA" id="ARBA00023235"/>
    </source>
</evidence>
<dbReference type="InterPro" id="IPR032819">
    <property type="entry name" value="TruB_C"/>
</dbReference>
<dbReference type="InterPro" id="IPR002501">
    <property type="entry name" value="PsdUridine_synth_N"/>
</dbReference>
<protein>
    <recommendedName>
        <fullName evidence="5">tRNA pseudouridine synthase B</fullName>
        <ecNumber evidence="5">5.4.99.25</ecNumber>
    </recommendedName>
    <alternativeName>
        <fullName evidence="5">tRNA pseudouridine(55) synthase</fullName>
        <shortName evidence="5">Psi55 synthase</shortName>
    </alternativeName>
    <alternativeName>
        <fullName evidence="5">tRNA pseudouridylate synthase</fullName>
    </alternativeName>
    <alternativeName>
        <fullName evidence="5">tRNA-uridine isomerase</fullName>
    </alternativeName>
</protein>
<dbReference type="HAMAP" id="MF_01080">
    <property type="entry name" value="TruB_bact"/>
    <property type="match status" value="1"/>
</dbReference>
<proteinExistence type="inferred from homology"/>
<dbReference type="PANTHER" id="PTHR13767:SF2">
    <property type="entry name" value="PSEUDOURIDYLATE SYNTHASE TRUB1"/>
    <property type="match status" value="1"/>
</dbReference>
<keyword evidence="9" id="KW-1185">Reference proteome</keyword>
<evidence type="ECO:0000256" key="2">
    <source>
        <dbReference type="ARBA" id="ARBA00005642"/>
    </source>
</evidence>
<dbReference type="GO" id="GO:0160148">
    <property type="term" value="F:tRNA pseudouridine(55) synthase activity"/>
    <property type="evidence" value="ECO:0007669"/>
    <property type="project" value="UniProtKB-EC"/>
</dbReference>
<evidence type="ECO:0000313" key="9">
    <source>
        <dbReference type="Proteomes" id="UP000630923"/>
    </source>
</evidence>
<evidence type="ECO:0000259" key="7">
    <source>
        <dbReference type="Pfam" id="PF16198"/>
    </source>
</evidence>
<organism evidence="8 9">
    <name type="scientific">Kordiimonas sediminis</name>
    <dbReference type="NCBI Taxonomy" id="1735581"/>
    <lineage>
        <taxon>Bacteria</taxon>
        <taxon>Pseudomonadati</taxon>
        <taxon>Pseudomonadota</taxon>
        <taxon>Alphaproteobacteria</taxon>
        <taxon>Kordiimonadales</taxon>
        <taxon>Kordiimonadaceae</taxon>
        <taxon>Kordiimonas</taxon>
    </lineage>
</organism>
<dbReference type="Pfam" id="PF16198">
    <property type="entry name" value="TruB_C_2"/>
    <property type="match status" value="1"/>
</dbReference>
<dbReference type="InterPro" id="IPR020103">
    <property type="entry name" value="PsdUridine_synth_cat_dom_sf"/>
</dbReference>
<dbReference type="Pfam" id="PF01509">
    <property type="entry name" value="TruB_N"/>
    <property type="match status" value="1"/>
</dbReference>